<accession>A0ABM3RBD5</accession>
<evidence type="ECO:0000313" key="2">
    <source>
        <dbReference type="Proteomes" id="UP000813463"/>
    </source>
</evidence>
<organism evidence="2 3">
    <name type="scientific">Spinacia oleracea</name>
    <name type="common">Spinach</name>
    <dbReference type="NCBI Taxonomy" id="3562"/>
    <lineage>
        <taxon>Eukaryota</taxon>
        <taxon>Viridiplantae</taxon>
        <taxon>Streptophyta</taxon>
        <taxon>Embryophyta</taxon>
        <taxon>Tracheophyta</taxon>
        <taxon>Spermatophyta</taxon>
        <taxon>Magnoliopsida</taxon>
        <taxon>eudicotyledons</taxon>
        <taxon>Gunneridae</taxon>
        <taxon>Pentapetalae</taxon>
        <taxon>Caryophyllales</taxon>
        <taxon>Chenopodiaceae</taxon>
        <taxon>Chenopodioideae</taxon>
        <taxon>Anserineae</taxon>
        <taxon>Spinacia</taxon>
    </lineage>
</organism>
<feature type="region of interest" description="Disordered" evidence="1">
    <location>
        <begin position="1"/>
        <end position="37"/>
    </location>
</feature>
<reference evidence="2" key="1">
    <citation type="journal article" date="2021" name="Nat. Commun.">
        <title>Genomic analyses provide insights into spinach domestication and the genetic basis of agronomic traits.</title>
        <authorList>
            <person name="Cai X."/>
            <person name="Sun X."/>
            <person name="Xu C."/>
            <person name="Sun H."/>
            <person name="Wang X."/>
            <person name="Ge C."/>
            <person name="Zhang Z."/>
            <person name="Wang Q."/>
            <person name="Fei Z."/>
            <person name="Jiao C."/>
            <person name="Wang Q."/>
        </authorList>
    </citation>
    <scope>NUCLEOTIDE SEQUENCE [LARGE SCALE GENOMIC DNA]</scope>
    <source>
        <strain evidence="2">cv. Varoflay</strain>
    </source>
</reference>
<dbReference type="RefSeq" id="XP_056692924.1">
    <property type="nucleotide sequence ID" value="XM_056836946.1"/>
</dbReference>
<sequence>MNHKLNEDCDGEVSSSSKSQPDDSDDEDFKADGFDDEDDVVVQTVGRSIKSKRGRPKATKKKECVTTKRRAVVEKVTLRTGVFKDSSFSKGGQVKEVRQVLKVLHREYNGRVSNLICY</sequence>
<proteinExistence type="predicted"/>
<evidence type="ECO:0000313" key="3">
    <source>
        <dbReference type="RefSeq" id="XP_056692924.1"/>
    </source>
</evidence>
<evidence type="ECO:0000256" key="1">
    <source>
        <dbReference type="SAM" id="MobiDB-lite"/>
    </source>
</evidence>
<name>A0ABM3RBD5_SPIOL</name>
<reference evidence="3" key="2">
    <citation type="submission" date="2025-08" db="UniProtKB">
        <authorList>
            <consortium name="RefSeq"/>
        </authorList>
    </citation>
    <scope>IDENTIFICATION</scope>
    <source>
        <tissue evidence="3">Leaf</tissue>
    </source>
</reference>
<dbReference type="GeneID" id="130467910"/>
<protein>
    <submittedName>
        <fullName evidence="3">Uncharacterized protein</fullName>
    </submittedName>
</protein>
<gene>
    <name evidence="3" type="primary">LOC130467910</name>
</gene>
<feature type="compositionally biased region" description="Acidic residues" evidence="1">
    <location>
        <begin position="22"/>
        <end position="37"/>
    </location>
</feature>
<dbReference type="Proteomes" id="UP000813463">
    <property type="component" value="Chromosome 2"/>
</dbReference>
<keyword evidence="2" id="KW-1185">Reference proteome</keyword>